<organism evidence="1 2">
    <name type="scientific">Candidatus Cytomitobacter indipagum</name>
    <dbReference type="NCBI Taxonomy" id="2601575"/>
    <lineage>
        <taxon>Bacteria</taxon>
        <taxon>Pseudomonadati</taxon>
        <taxon>Pseudomonadota</taxon>
        <taxon>Alphaproteobacteria</taxon>
        <taxon>Holosporales</taxon>
        <taxon>Holosporaceae</taxon>
        <taxon>Candidatus Cytomitobacter</taxon>
    </lineage>
</organism>
<sequence>MLNLVSNIILHLAFASSVKAIDPGYLRANTQDPWQLICGNDHIFSGTSHKVFDHIIGPVSFHGNSDATLIMSFNSIEEISEFEKNIEKLITRFKITLKNYEISNIHVNIDENLLIHLNKSCKIIELKNAFQNAKWIINSNLNKNNLKAMQHKSSL</sequence>
<dbReference type="RefSeq" id="WP_148980993.1">
    <property type="nucleotide sequence ID" value="NZ_CP043315.1"/>
</dbReference>
<gene>
    <name evidence="1" type="ORF">FZC35_02045</name>
</gene>
<dbReference type="EMBL" id="CP043315">
    <property type="protein sequence ID" value="QEK38146.1"/>
    <property type="molecule type" value="Genomic_DNA"/>
</dbReference>
<keyword evidence="2" id="KW-1185">Reference proteome</keyword>
<protein>
    <submittedName>
        <fullName evidence="1">Uncharacterized protein</fullName>
    </submittedName>
</protein>
<dbReference type="KEGG" id="cip:FZC35_02045"/>
<reference evidence="1 2" key="1">
    <citation type="submission" date="2019-08" db="EMBL/GenBank/DDBJ databases">
        <title>Highly reduced genomes of protist endosymbionts show evolutionary convergence.</title>
        <authorList>
            <person name="George E."/>
            <person name="Husnik F."/>
            <person name="Tashyreva D."/>
            <person name="Prokopchuk G."/>
            <person name="Horak A."/>
            <person name="Kwong W.K."/>
            <person name="Lukes J."/>
            <person name="Keeling P.J."/>
        </authorList>
    </citation>
    <scope>NUCLEOTIDE SEQUENCE [LARGE SCALE GENOMIC DNA]</scope>
    <source>
        <strain evidence="1">1605</strain>
    </source>
</reference>
<dbReference type="AlphaFoldDB" id="A0A5C0UDN6"/>
<proteinExistence type="predicted"/>
<evidence type="ECO:0000313" key="1">
    <source>
        <dbReference type="EMBL" id="QEK38146.1"/>
    </source>
</evidence>
<name>A0A5C0UDN6_9PROT</name>
<evidence type="ECO:0000313" key="2">
    <source>
        <dbReference type="Proteomes" id="UP000325155"/>
    </source>
</evidence>
<dbReference type="Proteomes" id="UP000325155">
    <property type="component" value="Chromosome"/>
</dbReference>
<accession>A0A5C0UDN6</accession>